<dbReference type="PANTHER" id="PTHR48277">
    <property type="entry name" value="MITOCHONDRIAL RIBOSOMAL PROTEIN S5"/>
    <property type="match status" value="1"/>
</dbReference>
<evidence type="ECO:0000259" key="13">
    <source>
        <dbReference type="PROSITE" id="PS50881"/>
    </source>
</evidence>
<name>A0A8T0H2V1_CERPU</name>
<feature type="region of interest" description="Disordered" evidence="12">
    <location>
        <begin position="101"/>
        <end position="137"/>
    </location>
</feature>
<dbReference type="Proteomes" id="UP000822688">
    <property type="component" value="Chromosome 8"/>
</dbReference>
<dbReference type="HAMAP" id="MF_01307_B">
    <property type="entry name" value="Ribosomal_uS5_B"/>
    <property type="match status" value="1"/>
</dbReference>
<evidence type="ECO:0000256" key="3">
    <source>
        <dbReference type="ARBA" id="ARBA00022730"/>
    </source>
</evidence>
<feature type="compositionally biased region" description="Basic and acidic residues" evidence="12">
    <location>
        <begin position="123"/>
        <end position="137"/>
    </location>
</feature>
<evidence type="ECO:0000313" key="14">
    <source>
        <dbReference type="EMBL" id="KAG0564664.1"/>
    </source>
</evidence>
<accession>A0A8T0H2V1</accession>
<evidence type="ECO:0000256" key="7">
    <source>
        <dbReference type="ARBA" id="ARBA00025844"/>
    </source>
</evidence>
<dbReference type="GO" id="GO:0003735">
    <property type="term" value="F:structural constituent of ribosome"/>
    <property type="evidence" value="ECO:0007669"/>
    <property type="project" value="UniProtKB-UniRule"/>
</dbReference>
<dbReference type="Gene3D" id="3.30.230.10">
    <property type="match status" value="1"/>
</dbReference>
<dbReference type="InterPro" id="IPR013810">
    <property type="entry name" value="Ribosomal_uS5_N"/>
</dbReference>
<keyword evidence="15" id="KW-1185">Reference proteome</keyword>
<dbReference type="NCBIfam" id="TIGR01021">
    <property type="entry name" value="rpsE_bact"/>
    <property type="match status" value="1"/>
</dbReference>
<sequence>MAAVSMTTAVASTRLAALSTRSENALSRNASSVAMGAPMSMSGVFSEFASGMRSALPERQAVKVAAMSGAYDVEDEEESEEDITAAYEALYGKAFEGLKKSASPDDNLAGGDEEEGRGRGRRGRDGGDRRRQTDSMEERVVQIRRVTKVVKGGKQMSFRAVVVIGDKKGTVGVGVGSAKEVITAVQKSATDARRHLVQVPMTKYLTFPHRADGEYGAAKVMLRPAATGTGVIAGGSVRVVLELAGVENALGKQLGSENPLNNARAVIEAVGKMKQFRDVARDRGIPMEELWK</sequence>
<dbReference type="InterPro" id="IPR000851">
    <property type="entry name" value="Ribosomal_uS5"/>
</dbReference>
<dbReference type="Pfam" id="PF00333">
    <property type="entry name" value="Ribosomal_S5"/>
    <property type="match status" value="1"/>
</dbReference>
<dbReference type="InterPro" id="IPR005712">
    <property type="entry name" value="Ribosomal_uS5_bac-type"/>
</dbReference>
<dbReference type="InterPro" id="IPR020568">
    <property type="entry name" value="Ribosomal_Su5_D2-typ_SF"/>
</dbReference>
<dbReference type="SUPFAM" id="SSF54768">
    <property type="entry name" value="dsRNA-binding domain-like"/>
    <property type="match status" value="1"/>
</dbReference>
<dbReference type="InterPro" id="IPR014721">
    <property type="entry name" value="Ribsml_uS5_D2-typ_fold_subgr"/>
</dbReference>
<dbReference type="GO" id="GO:0015935">
    <property type="term" value="C:small ribosomal subunit"/>
    <property type="evidence" value="ECO:0007669"/>
    <property type="project" value="InterPro"/>
</dbReference>
<dbReference type="GO" id="GO:0006412">
    <property type="term" value="P:translation"/>
    <property type="evidence" value="ECO:0007669"/>
    <property type="project" value="InterPro"/>
</dbReference>
<comment type="similarity">
    <text evidence="2 11">Belongs to the universal ribosomal protein uS5 family.</text>
</comment>
<dbReference type="GO" id="GO:0005737">
    <property type="term" value="C:cytoplasm"/>
    <property type="evidence" value="ECO:0007669"/>
    <property type="project" value="UniProtKB-ARBA"/>
</dbReference>
<dbReference type="PROSITE" id="PS50881">
    <property type="entry name" value="S5_DSRBD"/>
    <property type="match status" value="1"/>
</dbReference>
<evidence type="ECO:0000256" key="10">
    <source>
        <dbReference type="PROSITE-ProRule" id="PRU00268"/>
    </source>
</evidence>
<dbReference type="SUPFAM" id="SSF54211">
    <property type="entry name" value="Ribosomal protein S5 domain 2-like"/>
    <property type="match status" value="1"/>
</dbReference>
<protein>
    <recommendedName>
        <fullName evidence="8">Small ribosomal subunit protein uS5c</fullName>
    </recommendedName>
    <alternativeName>
        <fullName evidence="9">30S ribosomal protein S5, chloroplastic</fullName>
    </alternativeName>
</protein>
<comment type="caution">
    <text evidence="14">The sequence shown here is derived from an EMBL/GenBank/DDBJ whole genome shotgun (WGS) entry which is preliminary data.</text>
</comment>
<dbReference type="AlphaFoldDB" id="A0A8T0H2V1"/>
<dbReference type="GO" id="GO:0003729">
    <property type="term" value="F:mRNA binding"/>
    <property type="evidence" value="ECO:0007669"/>
    <property type="project" value="UniProtKB-ARBA"/>
</dbReference>
<evidence type="ECO:0000256" key="5">
    <source>
        <dbReference type="ARBA" id="ARBA00022980"/>
    </source>
</evidence>
<evidence type="ECO:0000256" key="4">
    <source>
        <dbReference type="ARBA" id="ARBA00022884"/>
    </source>
</evidence>
<evidence type="ECO:0000256" key="2">
    <source>
        <dbReference type="ARBA" id="ARBA00008945"/>
    </source>
</evidence>
<evidence type="ECO:0000256" key="6">
    <source>
        <dbReference type="ARBA" id="ARBA00023274"/>
    </source>
</evidence>
<keyword evidence="5 10" id="KW-0689">Ribosomal protein</keyword>
<dbReference type="GO" id="GO:0042254">
    <property type="term" value="P:ribosome biogenesis"/>
    <property type="evidence" value="ECO:0007669"/>
    <property type="project" value="UniProtKB-ARBA"/>
</dbReference>
<gene>
    <name evidence="14" type="ORF">KC19_8G129500</name>
</gene>
<evidence type="ECO:0000256" key="1">
    <source>
        <dbReference type="ARBA" id="ARBA00002524"/>
    </source>
</evidence>
<evidence type="ECO:0000256" key="11">
    <source>
        <dbReference type="RuleBase" id="RU003823"/>
    </source>
</evidence>
<evidence type="ECO:0000256" key="9">
    <source>
        <dbReference type="ARBA" id="ARBA00035347"/>
    </source>
</evidence>
<dbReference type="PROSITE" id="PS00585">
    <property type="entry name" value="RIBOSOMAL_S5"/>
    <property type="match status" value="1"/>
</dbReference>
<proteinExistence type="inferred from homology"/>
<reference evidence="14" key="1">
    <citation type="submission" date="2020-06" db="EMBL/GenBank/DDBJ databases">
        <title>WGS assembly of Ceratodon purpureus strain R40.</title>
        <authorList>
            <person name="Carey S.B."/>
            <person name="Jenkins J."/>
            <person name="Shu S."/>
            <person name="Lovell J.T."/>
            <person name="Sreedasyam A."/>
            <person name="Maumus F."/>
            <person name="Tiley G.P."/>
            <person name="Fernandez-Pozo N."/>
            <person name="Barry K."/>
            <person name="Chen C."/>
            <person name="Wang M."/>
            <person name="Lipzen A."/>
            <person name="Daum C."/>
            <person name="Saski C.A."/>
            <person name="Payton A.C."/>
            <person name="Mcbreen J.C."/>
            <person name="Conrad R.E."/>
            <person name="Kollar L.M."/>
            <person name="Olsson S."/>
            <person name="Huttunen S."/>
            <person name="Landis J.B."/>
            <person name="Wickett N.J."/>
            <person name="Johnson M.G."/>
            <person name="Rensing S.A."/>
            <person name="Grimwood J."/>
            <person name="Schmutz J."/>
            <person name="Mcdaniel S.F."/>
        </authorList>
    </citation>
    <scope>NUCLEOTIDE SEQUENCE</scope>
    <source>
        <strain evidence="14">R40</strain>
    </source>
</reference>
<dbReference type="PANTHER" id="PTHR48277:SF1">
    <property type="entry name" value="MITOCHONDRIAL RIBOSOMAL PROTEIN S5"/>
    <property type="match status" value="1"/>
</dbReference>
<evidence type="ECO:0000256" key="8">
    <source>
        <dbReference type="ARBA" id="ARBA00035156"/>
    </source>
</evidence>
<dbReference type="Pfam" id="PF03719">
    <property type="entry name" value="Ribosomal_S5_C"/>
    <property type="match status" value="1"/>
</dbReference>
<comment type="function">
    <text evidence="1">With S4 and S12 plays an important role in translational accuracy.</text>
</comment>
<dbReference type="FunFam" id="3.30.230.10:FF:000002">
    <property type="entry name" value="30S ribosomal protein S5"/>
    <property type="match status" value="1"/>
</dbReference>
<comment type="subunit">
    <text evidence="7">Part of the 30S ribosomal subunit. Contacts protein S4.</text>
</comment>
<dbReference type="GO" id="GO:0019843">
    <property type="term" value="F:rRNA binding"/>
    <property type="evidence" value="ECO:0007669"/>
    <property type="project" value="UniProtKB-KW"/>
</dbReference>
<organism evidence="14 15">
    <name type="scientific">Ceratodon purpureus</name>
    <name type="common">Fire moss</name>
    <name type="synonym">Dicranum purpureum</name>
    <dbReference type="NCBI Taxonomy" id="3225"/>
    <lineage>
        <taxon>Eukaryota</taxon>
        <taxon>Viridiplantae</taxon>
        <taxon>Streptophyta</taxon>
        <taxon>Embryophyta</taxon>
        <taxon>Bryophyta</taxon>
        <taxon>Bryophytina</taxon>
        <taxon>Bryopsida</taxon>
        <taxon>Dicranidae</taxon>
        <taxon>Pseudoditrichales</taxon>
        <taxon>Ditrichaceae</taxon>
        <taxon>Ceratodon</taxon>
    </lineage>
</organism>
<keyword evidence="6 10" id="KW-0687">Ribonucleoprotein</keyword>
<evidence type="ECO:0000313" key="15">
    <source>
        <dbReference type="Proteomes" id="UP000822688"/>
    </source>
</evidence>
<keyword evidence="3" id="KW-0699">rRNA-binding</keyword>
<dbReference type="InterPro" id="IPR005324">
    <property type="entry name" value="Ribosomal_uS5_C"/>
</dbReference>
<dbReference type="Gene3D" id="3.30.160.20">
    <property type="match status" value="1"/>
</dbReference>
<evidence type="ECO:0000256" key="12">
    <source>
        <dbReference type="SAM" id="MobiDB-lite"/>
    </source>
</evidence>
<feature type="domain" description="S5 DRBM" evidence="13">
    <location>
        <begin position="136"/>
        <end position="199"/>
    </location>
</feature>
<dbReference type="EMBL" id="CM026429">
    <property type="protein sequence ID" value="KAG0564664.1"/>
    <property type="molecule type" value="Genomic_DNA"/>
</dbReference>
<dbReference type="InterPro" id="IPR018192">
    <property type="entry name" value="Ribosomal_uS5_N_CS"/>
</dbReference>
<keyword evidence="4" id="KW-0694">RNA-binding</keyword>
<dbReference type="FunFam" id="3.30.160.20:FF:000001">
    <property type="entry name" value="30S ribosomal protein S5"/>
    <property type="match status" value="1"/>
</dbReference>